<gene>
    <name evidence="1" type="ORF">SIN_0671</name>
</gene>
<comment type="caution">
    <text evidence="1">The sequence shown here is derived from an EMBL/GenBank/DDBJ whole genome shotgun (WGS) entry which is preliminary data.</text>
</comment>
<evidence type="ECO:0008006" key="2">
    <source>
        <dbReference type="Google" id="ProtNLM"/>
    </source>
</evidence>
<sequence>MGSKRIEEDFEIKWLETFKEVSDYHRNFYGGQMISLSLSDLKKLVEGKFLAWSSGFDEYSEVLYLNEDAKKVLNKIVKGESSC</sequence>
<evidence type="ECO:0000313" key="1">
    <source>
        <dbReference type="EMBL" id="EFO54618.1"/>
    </source>
</evidence>
<name>A0ABN0B5R6_9STRE</name>
<organism evidence="1">
    <name type="scientific">Streptococcus infantis SK1302</name>
    <dbReference type="NCBI Taxonomy" id="871237"/>
    <lineage>
        <taxon>Bacteria</taxon>
        <taxon>Bacillati</taxon>
        <taxon>Bacillota</taxon>
        <taxon>Bacilli</taxon>
        <taxon>Lactobacillales</taxon>
        <taxon>Streptococcaceae</taxon>
        <taxon>Streptococcus</taxon>
    </lineage>
</organism>
<dbReference type="EMBL" id="AEDY01000035">
    <property type="protein sequence ID" value="EFO54618.1"/>
    <property type="molecule type" value="Genomic_DNA"/>
</dbReference>
<protein>
    <recommendedName>
        <fullName evidence="2">Phage protein</fullName>
    </recommendedName>
</protein>
<reference evidence="1" key="1">
    <citation type="submission" date="2010-09" db="EMBL/GenBank/DDBJ databases">
        <authorList>
            <person name="Daugherty S.C."/>
            <person name="Kilian M."/>
            <person name="Tettelin H."/>
        </authorList>
    </citation>
    <scope>NUCLEOTIDE SEQUENCE [LARGE SCALE GENOMIC DNA]</scope>
    <source>
        <strain evidence="1">SK1302</strain>
    </source>
</reference>
<proteinExistence type="predicted"/>
<accession>A0ABN0B5R6</accession>